<dbReference type="STRING" id="550983.A4R26_00570"/>
<gene>
    <name evidence="1" type="ORF">A4R26_00570</name>
</gene>
<dbReference type="Proteomes" id="UP000192276">
    <property type="component" value="Unassembled WGS sequence"/>
</dbReference>
<dbReference type="OrthoDB" id="9762853at2"/>
<sequence>MNCQSLKHPFQNDPGVSQQQRVMHELLQGEAAIDGRTLADLLDYFVQLSQHINYYDTQLNIKDWQPFFRSSAPFIIASIIRYNRTANENKLAAFKKAFVKKPSKAGLQLLLNYVNNQLIDKINEWQLKLPDATLPVKVTLGSLIKNTLTDTVRQFMLYNNAAVKWYCVKPQTFNQLLDNETWELDITDAYANFTSEAFGAKGKTKRKRLLALYKDIEQLVPAFLDAIRIISGSAEQSLQQSLLPLQDDLQEKHHPHLALLFSFLKLFTHLQTDLNSFSKKHLDFFYKKVLKLQPQQAVPDKAHIVFEIQNQLNAYLLQKGLQLKDGKDLNKQEILFATDQEIVVNKAQVSDIRTLFLNNNTISTTTWLEGVYMAPDARKANGIDKEFKEEPNSWPTPGARYSKYTDPENKFIHPYPNARIAFILASPVLLLNEGTRKVTITLSCLLKNNYCSGLQPVTGVSNSCCDPGSTTGGGTASSGSYNSLVPADTLYNDIRALLGQSFYYLNRTILAAIVKKGICKDLNDRLNKLLTIRYIKSEAERRDASDRLDTDICYCAREEKIFETTITKTQFESKFNEAERMILAEFLQPRKALTVSFSGEKEWIMPETPPVITMAPGAMAPSGSDKPFTLTITAELQAHQKAVTFYNAANLKEELSTTLPVVKVELDDKIKLFETITATAIKEQCCERKPEEREQPVSLYHFFRNVIVAGDNLSKIETTVCGLKNFIVQNDESLQNVNAPVYPFGTRPVVIDFDVTNPPPVPVPNPVPKLNLVGPNFYIGSQEVFGKKWNEVFVNINWKDKPTDFNKHYKGYLVRENYHNCEDPANNDKSIYGLNECDFQMNLALLENGNWIKEKTGTPFTTTVLNEFTKDNNRQLFEQGISSVTCHPVVLEDPDDPSSAIPPFDQTIRLFHDAALASAPQFDVTQAFNITGEPLSPFGVNSRNNFLRINLQNQDFLHKNYSYVLARQMMAFGRYPDLINGAVYDDENAIPSVFDISIFFGNIGPRVIQVAGQVVNSAIEDVLLDLISVVESKIDEGVNVPFLNNVIADCKTVLDNIAGIASLSITDLFNNDFETGDLTASEQDNVNAEVRAFFTSLFTLLNTDLTGVADDLKGIIRGKFNDILDDIDLGDFFSGSFGEKTVVIPNEPWTPVIKEMSIDYKATAAITDIDLIHLYPYTGTYKAEELETRPSLFPTFCDEGNLYLGLKDLQPGSNLNILFQLAEATADSESQKEDIQWYYLENNTWKLLRTGFEVLEDATEGLTTSGIIRFALPGNMTNENTVLPKGLHWIKAAIPINSRSVAETIGIFTQAVRATFTNDEANDKQRLDETLPAASLTKLKVADTAVKKITQPYETFGGRVPEETGQYYVRVSELLRHKGRAIQKFDYERLVLDAFPQVFKAKCINHSFALDAHKYRNDHPVAPGYVLLAVIPDMNKLKAMQQFEPRVPVSMLESIQQYIAKKTAPFVRLRVMNPRYEKVQFCLRVKLYLGKDEHFYKEKLQGDLREFLAPWAVGVYDKLTFGQCINRSDIIRFLESRDYVDYIIELRMRHEDDETNAAPIDQAAVCPVTPRSILIAGEIDVCIQQQDCETWHPQLACDNQPMKINTICK</sequence>
<evidence type="ECO:0008006" key="3">
    <source>
        <dbReference type="Google" id="ProtNLM"/>
    </source>
</evidence>
<keyword evidence="2" id="KW-1185">Reference proteome</keyword>
<proteinExistence type="predicted"/>
<organism evidence="1 2">
    <name type="scientific">Niastella populi</name>
    <dbReference type="NCBI Taxonomy" id="550983"/>
    <lineage>
        <taxon>Bacteria</taxon>
        <taxon>Pseudomonadati</taxon>
        <taxon>Bacteroidota</taxon>
        <taxon>Chitinophagia</taxon>
        <taxon>Chitinophagales</taxon>
        <taxon>Chitinophagaceae</taxon>
        <taxon>Niastella</taxon>
    </lineage>
</organism>
<protein>
    <recommendedName>
        <fullName evidence="3">Baseplate protein J-like domain-containing protein</fullName>
    </recommendedName>
</protein>
<evidence type="ECO:0000313" key="2">
    <source>
        <dbReference type="Proteomes" id="UP000192276"/>
    </source>
</evidence>
<dbReference type="EMBL" id="LWBP01000001">
    <property type="protein sequence ID" value="OQP68336.1"/>
    <property type="molecule type" value="Genomic_DNA"/>
</dbReference>
<reference evidence="2" key="1">
    <citation type="submission" date="2016-04" db="EMBL/GenBank/DDBJ databases">
        <authorList>
            <person name="Chen L."/>
            <person name="Zhuang W."/>
            <person name="Wang G."/>
        </authorList>
    </citation>
    <scope>NUCLEOTIDE SEQUENCE [LARGE SCALE GENOMIC DNA]</scope>
    <source>
        <strain evidence="2">208</strain>
    </source>
</reference>
<dbReference type="RefSeq" id="WP_081158576.1">
    <property type="nucleotide sequence ID" value="NZ_LWBP01000001.1"/>
</dbReference>
<name>A0A1V9GD32_9BACT</name>
<accession>A0A1V9GD32</accession>
<comment type="caution">
    <text evidence="1">The sequence shown here is derived from an EMBL/GenBank/DDBJ whole genome shotgun (WGS) entry which is preliminary data.</text>
</comment>
<evidence type="ECO:0000313" key="1">
    <source>
        <dbReference type="EMBL" id="OQP68336.1"/>
    </source>
</evidence>